<dbReference type="CDD" id="cd06173">
    <property type="entry name" value="MFS_MefA_like"/>
    <property type="match status" value="1"/>
</dbReference>
<evidence type="ECO:0000256" key="5">
    <source>
        <dbReference type="ARBA" id="ARBA00023136"/>
    </source>
</evidence>
<keyword evidence="2" id="KW-1003">Cell membrane</keyword>
<dbReference type="InterPro" id="IPR011701">
    <property type="entry name" value="MFS"/>
</dbReference>
<evidence type="ECO:0000256" key="6">
    <source>
        <dbReference type="SAM" id="MobiDB-lite"/>
    </source>
</evidence>
<keyword evidence="9" id="KW-1185">Reference proteome</keyword>
<dbReference type="Pfam" id="PF07690">
    <property type="entry name" value="MFS_1"/>
    <property type="match status" value="1"/>
</dbReference>
<evidence type="ECO:0000313" key="9">
    <source>
        <dbReference type="Proteomes" id="UP000319210"/>
    </source>
</evidence>
<protein>
    <submittedName>
        <fullName evidence="8">MFS transporter</fullName>
    </submittedName>
</protein>
<dbReference type="OrthoDB" id="3811961at2"/>
<dbReference type="RefSeq" id="WP_086817927.1">
    <property type="nucleotide sequence ID" value="NZ_BJMM01000025.1"/>
</dbReference>
<accession>A0A4Y3R568</accession>
<feature type="transmembrane region" description="Helical" evidence="7">
    <location>
        <begin position="108"/>
        <end position="131"/>
    </location>
</feature>
<feature type="region of interest" description="Disordered" evidence="6">
    <location>
        <begin position="404"/>
        <end position="439"/>
    </location>
</feature>
<evidence type="ECO:0000256" key="4">
    <source>
        <dbReference type="ARBA" id="ARBA00022989"/>
    </source>
</evidence>
<dbReference type="PANTHER" id="PTHR23513">
    <property type="entry name" value="INTEGRAL MEMBRANE EFFLUX PROTEIN-RELATED"/>
    <property type="match status" value="1"/>
</dbReference>
<dbReference type="GO" id="GO:0005886">
    <property type="term" value="C:plasma membrane"/>
    <property type="evidence" value="ECO:0007669"/>
    <property type="project" value="UniProtKB-SubCell"/>
</dbReference>
<evidence type="ECO:0000313" key="8">
    <source>
        <dbReference type="EMBL" id="GEB51898.1"/>
    </source>
</evidence>
<dbReference type="Proteomes" id="UP000319210">
    <property type="component" value="Unassembled WGS sequence"/>
</dbReference>
<keyword evidence="3 7" id="KW-0812">Transmembrane</keyword>
<feature type="transmembrane region" description="Helical" evidence="7">
    <location>
        <begin position="301"/>
        <end position="319"/>
    </location>
</feature>
<keyword evidence="5 7" id="KW-0472">Membrane</keyword>
<sequence length="439" mass="46018">MPGRVAGRSLGRRFGWLWAAYAVSSFGTRLAFDAFTMIAVLLLHAGPAQVAALAAAGPAVGAVLAVPLGPWVEFRRKRPVLVAADLLRCAALLTVPLAYALGRLGLTHLVLVSMLVAAADITFTAASGAYLKSLVAPGDLLAANGRLEATTWTATMVGPPLGGSAVGAFGPLATVLADAVSYLLSAAGIRAIGGTEPRPERPDAGARLRAGDLLAGWRHILTDPALRLLFCNTALVNGLIMATAPQLAVLMLDRLAFPPWQYGLAFAVPCLGGLLGARLAPPLVARYGRHRVLRTAGTLRACWLLGLAFVMPGVPGLVLVMTVELGLIACVGVFQPVFATYRLERTPDDLVTRTLSAWSVTAKTGMAALTALWGLLAAAVGPRTSLAAAGALLLLSPLLLPRREHGAPHRRPEEARPEETRPEETRPEEARPEEARTDG</sequence>
<organism evidence="8 9">
    <name type="scientific">Streptomyces cacaoi</name>
    <dbReference type="NCBI Taxonomy" id="1898"/>
    <lineage>
        <taxon>Bacteria</taxon>
        <taxon>Bacillati</taxon>
        <taxon>Actinomycetota</taxon>
        <taxon>Actinomycetes</taxon>
        <taxon>Kitasatosporales</taxon>
        <taxon>Streptomycetaceae</taxon>
        <taxon>Streptomyces</taxon>
    </lineage>
</organism>
<reference evidence="8 9" key="1">
    <citation type="submission" date="2019-06" db="EMBL/GenBank/DDBJ databases">
        <title>Whole genome shotgun sequence of Streptomyces cacaoi subsp. cacaoi NBRC 12748.</title>
        <authorList>
            <person name="Hosoyama A."/>
            <person name="Uohara A."/>
            <person name="Ohji S."/>
            <person name="Ichikawa N."/>
        </authorList>
    </citation>
    <scope>NUCLEOTIDE SEQUENCE [LARGE SCALE GENOMIC DNA]</scope>
    <source>
        <strain evidence="8 9">NBRC 12748</strain>
    </source>
</reference>
<evidence type="ECO:0000256" key="7">
    <source>
        <dbReference type="SAM" id="Phobius"/>
    </source>
</evidence>
<evidence type="ECO:0000256" key="3">
    <source>
        <dbReference type="ARBA" id="ARBA00022692"/>
    </source>
</evidence>
<dbReference type="AlphaFoldDB" id="A0A4Y3R568"/>
<dbReference type="SUPFAM" id="SSF103473">
    <property type="entry name" value="MFS general substrate transporter"/>
    <property type="match status" value="1"/>
</dbReference>
<evidence type="ECO:0000256" key="2">
    <source>
        <dbReference type="ARBA" id="ARBA00022475"/>
    </source>
</evidence>
<comment type="subcellular location">
    <subcellularLocation>
        <location evidence="1">Cell membrane</location>
        <topology evidence="1">Multi-pass membrane protein</topology>
    </subcellularLocation>
</comment>
<dbReference type="PANTHER" id="PTHR23513:SF6">
    <property type="entry name" value="MAJOR FACILITATOR SUPERFAMILY ASSOCIATED DOMAIN-CONTAINING PROTEIN"/>
    <property type="match status" value="1"/>
</dbReference>
<evidence type="ECO:0000256" key="1">
    <source>
        <dbReference type="ARBA" id="ARBA00004651"/>
    </source>
</evidence>
<feature type="transmembrane region" description="Helical" evidence="7">
    <location>
        <begin position="16"/>
        <end position="42"/>
    </location>
</feature>
<keyword evidence="4 7" id="KW-1133">Transmembrane helix</keyword>
<dbReference type="Gene3D" id="1.20.1250.20">
    <property type="entry name" value="MFS general substrate transporter like domains"/>
    <property type="match status" value="1"/>
</dbReference>
<dbReference type="GO" id="GO:0022857">
    <property type="term" value="F:transmembrane transporter activity"/>
    <property type="evidence" value="ECO:0007669"/>
    <property type="project" value="InterPro"/>
</dbReference>
<dbReference type="InterPro" id="IPR036259">
    <property type="entry name" value="MFS_trans_sf"/>
</dbReference>
<name>A0A4Y3R568_STRCI</name>
<feature type="transmembrane region" description="Helical" evidence="7">
    <location>
        <begin position="228"/>
        <end position="248"/>
    </location>
</feature>
<dbReference type="EMBL" id="BJMM01000025">
    <property type="protein sequence ID" value="GEB51898.1"/>
    <property type="molecule type" value="Genomic_DNA"/>
</dbReference>
<comment type="caution">
    <text evidence="8">The sequence shown here is derived from an EMBL/GenBank/DDBJ whole genome shotgun (WGS) entry which is preliminary data.</text>
</comment>
<proteinExistence type="predicted"/>
<gene>
    <name evidence="8" type="ORF">SCA03_44490</name>
</gene>
<feature type="transmembrane region" description="Helical" evidence="7">
    <location>
        <begin position="260"/>
        <end position="280"/>
    </location>
</feature>
<feature type="transmembrane region" description="Helical" evidence="7">
    <location>
        <begin position="48"/>
        <end position="68"/>
    </location>
</feature>